<reference evidence="1" key="1">
    <citation type="submission" date="2023-01" db="EMBL/GenBank/DDBJ databases">
        <title>Colletotrichum chrysophilum M932 genome sequence.</title>
        <authorList>
            <person name="Baroncelli R."/>
        </authorList>
    </citation>
    <scope>NUCLEOTIDE SEQUENCE</scope>
    <source>
        <strain evidence="1">M932</strain>
    </source>
</reference>
<dbReference type="AlphaFoldDB" id="A0AAD9E7R2"/>
<accession>A0AAD9E7R2</accession>
<comment type="caution">
    <text evidence="1">The sequence shown here is derived from an EMBL/GenBank/DDBJ whole genome shotgun (WGS) entry which is preliminary data.</text>
</comment>
<dbReference type="Proteomes" id="UP001243330">
    <property type="component" value="Unassembled WGS sequence"/>
</dbReference>
<protein>
    <submittedName>
        <fullName evidence="1">Uncharacterized protein</fullName>
    </submittedName>
</protein>
<keyword evidence="2" id="KW-1185">Reference proteome</keyword>
<gene>
    <name evidence="1" type="ORF">CCHR01_18888</name>
</gene>
<sequence>MHPGPVLATTQYAFLMWTAAKILHWQVEETWHTNVWNRWAVTQMQRRLRQPFPAYLLRKDCEDQTPHPLSLERLPCVVLCPCPRLRIIQNASFKEDRCLLNTDPHHNALCQ</sequence>
<evidence type="ECO:0000313" key="2">
    <source>
        <dbReference type="Proteomes" id="UP001243330"/>
    </source>
</evidence>
<evidence type="ECO:0000313" key="1">
    <source>
        <dbReference type="EMBL" id="KAK1838485.1"/>
    </source>
</evidence>
<organism evidence="1 2">
    <name type="scientific">Colletotrichum chrysophilum</name>
    <dbReference type="NCBI Taxonomy" id="1836956"/>
    <lineage>
        <taxon>Eukaryota</taxon>
        <taxon>Fungi</taxon>
        <taxon>Dikarya</taxon>
        <taxon>Ascomycota</taxon>
        <taxon>Pezizomycotina</taxon>
        <taxon>Sordariomycetes</taxon>
        <taxon>Hypocreomycetidae</taxon>
        <taxon>Glomerellales</taxon>
        <taxon>Glomerellaceae</taxon>
        <taxon>Colletotrichum</taxon>
        <taxon>Colletotrichum gloeosporioides species complex</taxon>
    </lineage>
</organism>
<proteinExistence type="predicted"/>
<dbReference type="EMBL" id="JAQOWY010000820">
    <property type="protein sequence ID" value="KAK1838485.1"/>
    <property type="molecule type" value="Genomic_DNA"/>
</dbReference>
<name>A0AAD9E7R2_9PEZI</name>